<organism evidence="1 2">
    <name type="scientific">Streptomyces caatingaensis</name>
    <dbReference type="NCBI Taxonomy" id="1678637"/>
    <lineage>
        <taxon>Bacteria</taxon>
        <taxon>Bacillati</taxon>
        <taxon>Actinomycetota</taxon>
        <taxon>Actinomycetes</taxon>
        <taxon>Kitasatosporales</taxon>
        <taxon>Streptomycetaceae</taxon>
        <taxon>Streptomyces</taxon>
    </lineage>
</organism>
<evidence type="ECO:0008006" key="3">
    <source>
        <dbReference type="Google" id="ProtNLM"/>
    </source>
</evidence>
<reference evidence="2" key="1">
    <citation type="submission" date="2015-07" db="EMBL/GenBank/DDBJ databases">
        <title>Draft genome sequence of Streptomyces sp. CMAA 1322, a bacterium isolated from Caatinga biome, from dry forest semiarid of Brazil.</title>
        <authorList>
            <person name="Santos S.N."/>
            <person name="Gacesa R."/>
            <person name="Taketani R.G."/>
            <person name="Long P.F."/>
            <person name="Melo I.S."/>
        </authorList>
    </citation>
    <scope>NUCLEOTIDE SEQUENCE [LARGE SCALE GENOMIC DNA]</scope>
    <source>
        <strain evidence="2">CMAA 1322</strain>
    </source>
</reference>
<dbReference type="SUPFAM" id="SSF54001">
    <property type="entry name" value="Cysteine proteinases"/>
    <property type="match status" value="1"/>
</dbReference>
<dbReference type="STRING" id="1678637.AC230_20525"/>
<protein>
    <recommendedName>
        <fullName evidence="3">Transglutaminase-like domain-containing protein</fullName>
    </recommendedName>
</protein>
<sequence>MTGPTGAPATAAGRGAAGWIDALHRIVPTPERYARFDTDRHSALAIMRCPPGVLDLLMKEGLRYRADGDRVLFDDSDIRNVAAASGSGGSVLELVQRYLFRFAAAAPAEWTAERTWAVRNLAACPAGDPCAEPWEFAPLAAEDFGGRSWDVRTATGAAVDARGAGVDGLAPLAEFAATVRTAGAVRRVRDRLVRDAFHESLDEMRSGRMAYQAMPPALRNDPAAARANGTANCISVSLHLERVFTDAGLEARTRKGYLMGLLGSDHSWVEIREDGRWKVVDPVFALLGLRQGASQEFVEFCLGSVPNRLVPCACPADLETVRHTHRRTPAPTRNVVLVTPLKEVPHERP</sequence>
<dbReference type="PATRIC" id="fig|1678637.3.peg.4394"/>
<evidence type="ECO:0000313" key="1">
    <source>
        <dbReference type="EMBL" id="KNB50820.1"/>
    </source>
</evidence>
<dbReference type="EMBL" id="LFXA01000013">
    <property type="protein sequence ID" value="KNB50820.1"/>
    <property type="molecule type" value="Genomic_DNA"/>
</dbReference>
<dbReference type="OrthoDB" id="3217495at2"/>
<dbReference type="InterPro" id="IPR038765">
    <property type="entry name" value="Papain-like_cys_pep_sf"/>
</dbReference>
<dbReference type="Proteomes" id="UP000037288">
    <property type="component" value="Unassembled WGS sequence"/>
</dbReference>
<comment type="caution">
    <text evidence="1">The sequence shown here is derived from an EMBL/GenBank/DDBJ whole genome shotgun (WGS) entry which is preliminary data.</text>
</comment>
<proteinExistence type="predicted"/>
<evidence type="ECO:0000313" key="2">
    <source>
        <dbReference type="Proteomes" id="UP000037288"/>
    </source>
</evidence>
<gene>
    <name evidence="1" type="ORF">AC230_20525</name>
</gene>
<dbReference type="AlphaFoldDB" id="A0A0K9XBN5"/>
<name>A0A0K9XBN5_9ACTN</name>
<keyword evidence="2" id="KW-1185">Reference proteome</keyword>
<accession>A0A0K9XBN5</accession>
<dbReference type="RefSeq" id="WP_049717733.1">
    <property type="nucleotide sequence ID" value="NZ_LFXA01000013.1"/>
</dbReference>